<reference evidence="2" key="1">
    <citation type="submission" date="2018-07" db="EMBL/GenBank/DDBJ databases">
        <authorList>
            <person name="Zhao J."/>
        </authorList>
    </citation>
    <scope>NUCLEOTIDE SEQUENCE [LARGE SCALE GENOMIC DNA]</scope>
    <source>
        <strain evidence="2">GSSD-12</strain>
    </source>
</reference>
<name>A0A345HSZ4_9ACTN</name>
<dbReference type="AlphaFoldDB" id="A0A345HSZ4"/>
<sequence>MAWVEFPFPECPACFRSWSSSRHRDCPAGGERLLEIDPDAAEVRCASCRSAWGVGSTRFFCACGRRFEATEVDAALREIIRVASLLTEMLVERARDLAEIRRAGEVSFLAWADGFARRLAGSLGALAGRVVGGLLRELDET</sequence>
<dbReference type="RefSeq" id="WP_114661145.1">
    <property type="nucleotide sequence ID" value="NZ_CP031194.1"/>
</dbReference>
<dbReference type="EMBL" id="CP031194">
    <property type="protein sequence ID" value="AXG79818.1"/>
    <property type="molecule type" value="Genomic_DNA"/>
</dbReference>
<dbReference type="Proteomes" id="UP000253868">
    <property type="component" value="Chromosome"/>
</dbReference>
<proteinExistence type="predicted"/>
<evidence type="ECO:0000313" key="1">
    <source>
        <dbReference type="EMBL" id="AXG79818.1"/>
    </source>
</evidence>
<protein>
    <submittedName>
        <fullName evidence="1">Uncharacterized protein</fullName>
    </submittedName>
</protein>
<evidence type="ECO:0000313" key="2">
    <source>
        <dbReference type="Proteomes" id="UP000253868"/>
    </source>
</evidence>
<keyword evidence="2" id="KW-1185">Reference proteome</keyword>
<gene>
    <name evidence="1" type="ORF">DVK44_21600</name>
</gene>
<dbReference type="KEGG" id="spad:DVK44_21600"/>
<dbReference type="OrthoDB" id="9994231at2"/>
<accession>A0A345HSZ4</accession>
<organism evidence="1 2">
    <name type="scientific">Streptomyces paludis</name>
    <dbReference type="NCBI Taxonomy" id="2282738"/>
    <lineage>
        <taxon>Bacteria</taxon>
        <taxon>Bacillati</taxon>
        <taxon>Actinomycetota</taxon>
        <taxon>Actinomycetes</taxon>
        <taxon>Kitasatosporales</taxon>
        <taxon>Streptomycetaceae</taxon>
        <taxon>Streptomyces</taxon>
    </lineage>
</organism>